<gene>
    <name evidence="2" type="ORF">LSTR_LSTR000718</name>
</gene>
<evidence type="ECO:0000256" key="1">
    <source>
        <dbReference type="SAM" id="Phobius"/>
    </source>
</evidence>
<comment type="caution">
    <text evidence="2">The sequence shown here is derived from an EMBL/GenBank/DDBJ whole genome shotgun (WGS) entry which is preliminary data.</text>
</comment>
<organism evidence="2 3">
    <name type="scientific">Laodelphax striatellus</name>
    <name type="common">Small brown planthopper</name>
    <name type="synonym">Delphax striatella</name>
    <dbReference type="NCBI Taxonomy" id="195883"/>
    <lineage>
        <taxon>Eukaryota</taxon>
        <taxon>Metazoa</taxon>
        <taxon>Ecdysozoa</taxon>
        <taxon>Arthropoda</taxon>
        <taxon>Hexapoda</taxon>
        <taxon>Insecta</taxon>
        <taxon>Pterygota</taxon>
        <taxon>Neoptera</taxon>
        <taxon>Paraneoptera</taxon>
        <taxon>Hemiptera</taxon>
        <taxon>Auchenorrhyncha</taxon>
        <taxon>Fulgoroidea</taxon>
        <taxon>Delphacidae</taxon>
        <taxon>Criomorphinae</taxon>
        <taxon>Laodelphax</taxon>
    </lineage>
</organism>
<keyword evidence="1" id="KW-0472">Membrane</keyword>
<dbReference type="SMR" id="A0A482XFW8"/>
<evidence type="ECO:0000313" key="2">
    <source>
        <dbReference type="EMBL" id="RZF44766.1"/>
    </source>
</evidence>
<accession>A0A482XFW8</accession>
<keyword evidence="1" id="KW-0812">Transmembrane</keyword>
<name>A0A482XFW8_LAOST</name>
<reference evidence="2 3" key="1">
    <citation type="journal article" date="2017" name="Gigascience">
        <title>Genome sequence of the small brown planthopper, Laodelphax striatellus.</title>
        <authorList>
            <person name="Zhu J."/>
            <person name="Jiang F."/>
            <person name="Wang X."/>
            <person name="Yang P."/>
            <person name="Bao Y."/>
            <person name="Zhao W."/>
            <person name="Wang W."/>
            <person name="Lu H."/>
            <person name="Wang Q."/>
            <person name="Cui N."/>
            <person name="Li J."/>
            <person name="Chen X."/>
            <person name="Luo L."/>
            <person name="Yu J."/>
            <person name="Kang L."/>
            <person name="Cui F."/>
        </authorList>
    </citation>
    <scope>NUCLEOTIDE SEQUENCE [LARGE SCALE GENOMIC DNA]</scope>
    <source>
        <strain evidence="2">Lst14</strain>
    </source>
</reference>
<keyword evidence="3" id="KW-1185">Reference proteome</keyword>
<keyword evidence="1" id="KW-1133">Transmembrane helix</keyword>
<dbReference type="EMBL" id="QKKF02010319">
    <property type="protein sequence ID" value="RZF44766.1"/>
    <property type="molecule type" value="Genomic_DNA"/>
</dbReference>
<evidence type="ECO:0000313" key="3">
    <source>
        <dbReference type="Proteomes" id="UP000291343"/>
    </source>
</evidence>
<sequence>MKKVTLYKILLRPATPPSNEETIPLFRSENSSVLKVAQTQTETQKDVSWHCLRNFCRCCLIIAVMLFSSLISNILLYWLFLESDQKKNNSKNRGSMFLDYS</sequence>
<dbReference type="AlphaFoldDB" id="A0A482XFW8"/>
<dbReference type="InParanoid" id="A0A482XFW8"/>
<feature type="transmembrane region" description="Helical" evidence="1">
    <location>
        <begin position="58"/>
        <end position="80"/>
    </location>
</feature>
<protein>
    <submittedName>
        <fullName evidence="2">Uncharacterized protein</fullName>
    </submittedName>
</protein>
<dbReference type="Proteomes" id="UP000291343">
    <property type="component" value="Unassembled WGS sequence"/>
</dbReference>
<proteinExistence type="predicted"/>